<dbReference type="SMART" id="SM00530">
    <property type="entry name" value="HTH_XRE"/>
    <property type="match status" value="1"/>
</dbReference>
<dbReference type="Gene3D" id="3.30.450.180">
    <property type="match status" value="1"/>
</dbReference>
<dbReference type="CDD" id="cd00093">
    <property type="entry name" value="HTH_XRE"/>
    <property type="match status" value="1"/>
</dbReference>
<evidence type="ECO:0000259" key="2">
    <source>
        <dbReference type="PROSITE" id="PS50943"/>
    </source>
</evidence>
<feature type="region of interest" description="Disordered" evidence="1">
    <location>
        <begin position="98"/>
        <end position="119"/>
    </location>
</feature>
<dbReference type="PANTHER" id="PTHR35010">
    <property type="entry name" value="BLL4672 PROTEIN-RELATED"/>
    <property type="match status" value="1"/>
</dbReference>
<organism evidence="3 4">
    <name type="scientific">Nocardiopsis rhodophaea</name>
    <dbReference type="NCBI Taxonomy" id="280238"/>
    <lineage>
        <taxon>Bacteria</taxon>
        <taxon>Bacillati</taxon>
        <taxon>Actinomycetota</taxon>
        <taxon>Actinomycetes</taxon>
        <taxon>Streptosporangiales</taxon>
        <taxon>Nocardiopsidaceae</taxon>
        <taxon>Nocardiopsis</taxon>
    </lineage>
</organism>
<proteinExistence type="predicted"/>
<dbReference type="Pfam" id="PF17765">
    <property type="entry name" value="MLTR_LBD"/>
    <property type="match status" value="1"/>
</dbReference>
<comment type="caution">
    <text evidence="3">The sequence shown here is derived from an EMBL/GenBank/DDBJ whole genome shotgun (WGS) entry which is preliminary data.</text>
</comment>
<dbReference type="PROSITE" id="PS50943">
    <property type="entry name" value="HTH_CROC1"/>
    <property type="match status" value="1"/>
</dbReference>
<name>A0ABN2T4Q4_9ACTN</name>
<dbReference type="Pfam" id="PF13560">
    <property type="entry name" value="HTH_31"/>
    <property type="match status" value="1"/>
</dbReference>
<dbReference type="EMBL" id="BAAAPC010000010">
    <property type="protein sequence ID" value="GAA1998683.1"/>
    <property type="molecule type" value="Genomic_DNA"/>
</dbReference>
<dbReference type="Gene3D" id="1.10.260.40">
    <property type="entry name" value="lambda repressor-like DNA-binding domains"/>
    <property type="match status" value="1"/>
</dbReference>
<dbReference type="PANTHER" id="PTHR35010:SF2">
    <property type="entry name" value="BLL4672 PROTEIN"/>
    <property type="match status" value="1"/>
</dbReference>
<dbReference type="InterPro" id="IPR041413">
    <property type="entry name" value="MLTR_LBD"/>
</dbReference>
<accession>A0ABN2T4Q4</accession>
<evidence type="ECO:0000256" key="1">
    <source>
        <dbReference type="SAM" id="MobiDB-lite"/>
    </source>
</evidence>
<dbReference type="Proteomes" id="UP001501585">
    <property type="component" value="Unassembled WGS sequence"/>
</dbReference>
<reference evidence="4" key="1">
    <citation type="journal article" date="2019" name="Int. J. Syst. Evol. Microbiol.">
        <title>The Global Catalogue of Microorganisms (GCM) 10K type strain sequencing project: providing services to taxonomists for standard genome sequencing and annotation.</title>
        <authorList>
            <consortium name="The Broad Institute Genomics Platform"/>
            <consortium name="The Broad Institute Genome Sequencing Center for Infectious Disease"/>
            <person name="Wu L."/>
            <person name="Ma J."/>
        </authorList>
    </citation>
    <scope>NUCLEOTIDE SEQUENCE [LARGE SCALE GENOMIC DNA]</scope>
    <source>
        <strain evidence="4">JCM 15313</strain>
    </source>
</reference>
<dbReference type="SUPFAM" id="SSF47413">
    <property type="entry name" value="lambda repressor-like DNA-binding domains"/>
    <property type="match status" value="1"/>
</dbReference>
<feature type="domain" description="HTH cro/C1-type" evidence="2">
    <location>
        <begin position="33"/>
        <end position="87"/>
    </location>
</feature>
<keyword evidence="4" id="KW-1185">Reference proteome</keyword>
<dbReference type="InterPro" id="IPR010982">
    <property type="entry name" value="Lambda_DNA-bd_dom_sf"/>
</dbReference>
<evidence type="ECO:0000313" key="3">
    <source>
        <dbReference type="EMBL" id="GAA1998683.1"/>
    </source>
</evidence>
<gene>
    <name evidence="3" type="ORF">GCM10009799_27130</name>
</gene>
<dbReference type="RefSeq" id="WP_344162566.1">
    <property type="nucleotide sequence ID" value="NZ_BAAAPC010000010.1"/>
</dbReference>
<dbReference type="InterPro" id="IPR001387">
    <property type="entry name" value="Cro/C1-type_HTH"/>
</dbReference>
<sequence length="295" mass="32648">MVHDHAEIGRFLKAHRSALSPDRVGLPEGHNRRRVRGLRREEVAQLAGVSVDYYTRIEQGRSGAVSHEVLDALSDALHLTRVERDYLQNLARRFARRSGGAGRAAGPANGPCAPPDLPPERVRGPVRALIDAMDDVPALVLGGGLNLLAWNRMAGRLMPILDEIAEPHPNMARLLFLHPDVAALHLDLDEMRREVAAKLRADTGRRPDDQRLCRVVTGLKAESPLFRDMWEAQEVRERMNGECRLRHPVVGDLSLHFEKMLMPADPGQMLVTYVAEPGSPAESALRLLAGAEETV</sequence>
<evidence type="ECO:0000313" key="4">
    <source>
        <dbReference type="Proteomes" id="UP001501585"/>
    </source>
</evidence>
<protein>
    <submittedName>
        <fullName evidence="3">Helix-turn-helix transcriptional regulator</fullName>
    </submittedName>
</protein>